<dbReference type="OrthoDB" id="3366489at2"/>
<evidence type="ECO:0008006" key="3">
    <source>
        <dbReference type="Google" id="ProtNLM"/>
    </source>
</evidence>
<evidence type="ECO:0000313" key="2">
    <source>
        <dbReference type="Proteomes" id="UP000253094"/>
    </source>
</evidence>
<accession>A0A367F955</accession>
<dbReference type="EMBL" id="QOIL01000018">
    <property type="protein sequence ID" value="RCG26906.1"/>
    <property type="molecule type" value="Genomic_DNA"/>
</dbReference>
<sequence>MSRGRERCEVERFDRLRGAVPARPHDARAIAALAANPGCARRAVMDAAGVDKDATATHLGFPAPFGQSPFAITRGNAFEALVKDSGCAELLRLLRELLGLPIPLAAYTDLGDIGGNPSAHLRHAHTLKLIDRAARDDDEAGTLYDHPLLRLEIAGHTSYLEPDVVAFRLAGRFHIVEIKSFAIVDGQAEPDKVAAAARQAAVYVLALRTMLAELGHDPARVSHEVVLVCPENFANRPAGTLLDVRRELAVLRRQLSRMARVGAIVDGLPEELTFDLAPDADGVPTRPVPELREAVRTVGARYAPECLSTCDLCFFCRDEAAAGGSTELLGRQVRDALGGVATVSEALGLADGSLTPGEGQEEIARLLRLADRIYAEAG</sequence>
<dbReference type="Proteomes" id="UP000253094">
    <property type="component" value="Unassembled WGS sequence"/>
</dbReference>
<gene>
    <name evidence="1" type="ORF">DQ384_28275</name>
</gene>
<reference evidence="1 2" key="1">
    <citation type="submission" date="2018-06" db="EMBL/GenBank/DDBJ databases">
        <title>Sphaerisporangium craniellae sp. nov., isolated from a marine sponge in the South China Sea.</title>
        <authorList>
            <person name="Li L."/>
        </authorList>
    </citation>
    <scope>NUCLEOTIDE SEQUENCE [LARGE SCALE GENOMIC DNA]</scope>
    <source>
        <strain evidence="1 2">CCTCC AA 208026</strain>
    </source>
</reference>
<comment type="caution">
    <text evidence="1">The sequence shown here is derived from an EMBL/GenBank/DDBJ whole genome shotgun (WGS) entry which is preliminary data.</text>
</comment>
<evidence type="ECO:0000313" key="1">
    <source>
        <dbReference type="EMBL" id="RCG26906.1"/>
    </source>
</evidence>
<keyword evidence="2" id="KW-1185">Reference proteome</keyword>
<protein>
    <recommendedName>
        <fullName evidence="3">Secreted protein</fullName>
    </recommendedName>
</protein>
<organism evidence="1 2">
    <name type="scientific">Sphaerisporangium album</name>
    <dbReference type="NCBI Taxonomy" id="509200"/>
    <lineage>
        <taxon>Bacteria</taxon>
        <taxon>Bacillati</taxon>
        <taxon>Actinomycetota</taxon>
        <taxon>Actinomycetes</taxon>
        <taxon>Streptosporangiales</taxon>
        <taxon>Streptosporangiaceae</taxon>
        <taxon>Sphaerisporangium</taxon>
    </lineage>
</organism>
<proteinExistence type="predicted"/>
<dbReference type="AlphaFoldDB" id="A0A367F955"/>
<name>A0A367F955_9ACTN</name>